<dbReference type="AlphaFoldDB" id="A0A0N9I2Y2"/>
<protein>
    <recommendedName>
        <fullName evidence="16">DUF1211 domain-containing membrane protein</fullName>
    </recommendedName>
</protein>
<evidence type="ECO:0000313" key="15">
    <source>
        <dbReference type="Proteomes" id="UP000063699"/>
    </source>
</evidence>
<evidence type="ECO:0000256" key="12">
    <source>
        <dbReference type="ARBA" id="ARBA00034430"/>
    </source>
</evidence>
<comment type="subcellular location">
    <subcellularLocation>
        <location evidence="1">Membrane</location>
        <topology evidence="1">Multi-pass membrane protein</topology>
    </subcellularLocation>
</comment>
<evidence type="ECO:0000256" key="10">
    <source>
        <dbReference type="ARBA" id="ARBA00023136"/>
    </source>
</evidence>
<keyword evidence="7" id="KW-0630">Potassium</keyword>
<keyword evidence="9" id="KW-0406">Ion transport</keyword>
<dbReference type="GO" id="GO:0015252">
    <property type="term" value="F:proton channel activity"/>
    <property type="evidence" value="ECO:0007669"/>
    <property type="project" value="InterPro"/>
</dbReference>
<dbReference type="GO" id="GO:0005267">
    <property type="term" value="F:potassium channel activity"/>
    <property type="evidence" value="ECO:0007669"/>
    <property type="project" value="UniProtKB-KW"/>
</dbReference>
<keyword evidence="8 13" id="KW-1133">Transmembrane helix</keyword>
<feature type="transmembrane region" description="Helical" evidence="13">
    <location>
        <begin position="175"/>
        <end position="192"/>
    </location>
</feature>
<evidence type="ECO:0000256" key="2">
    <source>
        <dbReference type="ARBA" id="ARBA00006920"/>
    </source>
</evidence>
<evidence type="ECO:0000256" key="7">
    <source>
        <dbReference type="ARBA" id="ARBA00022958"/>
    </source>
</evidence>
<dbReference type="GO" id="GO:0016020">
    <property type="term" value="C:membrane"/>
    <property type="evidence" value="ECO:0007669"/>
    <property type="project" value="UniProtKB-SubCell"/>
</dbReference>
<evidence type="ECO:0000256" key="11">
    <source>
        <dbReference type="ARBA" id="ARBA00023303"/>
    </source>
</evidence>
<organism evidence="14 15">
    <name type="scientific">Kibdelosporangium phytohabitans</name>
    <dbReference type="NCBI Taxonomy" id="860235"/>
    <lineage>
        <taxon>Bacteria</taxon>
        <taxon>Bacillati</taxon>
        <taxon>Actinomycetota</taxon>
        <taxon>Actinomycetes</taxon>
        <taxon>Pseudonocardiales</taxon>
        <taxon>Pseudonocardiaceae</taxon>
        <taxon>Kibdelosporangium</taxon>
    </lineage>
</organism>
<comment type="similarity">
    <text evidence="2">Belongs to the TMEM175 family.</text>
</comment>
<dbReference type="EMBL" id="CP012752">
    <property type="protein sequence ID" value="ALG08838.1"/>
    <property type="molecule type" value="Genomic_DNA"/>
</dbReference>
<sequence>MSRNPDRLVLFTDAVAAIAITLLVLPLVELANEPLKHPVEVLTHHRDQIGSFVLSFVVIARLWLTHHRMFAHVKRYSNSLVLWNIGWLFTTVLLPFPTELVGRYGGEHFTVAFYMGTVLASSICLSALTLLIHRDPDIQDPENPLDDQYLASGVATTVLIVVALVLALAVPGVNYFSLLLLLLTPVVVRVWNRRRRVTS</sequence>
<keyword evidence="4" id="KW-0633">Potassium transport</keyword>
<evidence type="ECO:0000256" key="9">
    <source>
        <dbReference type="ARBA" id="ARBA00023065"/>
    </source>
</evidence>
<keyword evidence="6" id="KW-0631">Potassium channel</keyword>
<evidence type="ECO:0000256" key="1">
    <source>
        <dbReference type="ARBA" id="ARBA00004141"/>
    </source>
</evidence>
<keyword evidence="10 13" id="KW-0472">Membrane</keyword>
<proteinExistence type="inferred from homology"/>
<evidence type="ECO:0000256" key="5">
    <source>
        <dbReference type="ARBA" id="ARBA00022692"/>
    </source>
</evidence>
<keyword evidence="5 13" id="KW-0812">Transmembrane</keyword>
<evidence type="ECO:0008006" key="16">
    <source>
        <dbReference type="Google" id="ProtNLM"/>
    </source>
</evidence>
<dbReference type="Pfam" id="PF06736">
    <property type="entry name" value="TMEM175"/>
    <property type="match status" value="1"/>
</dbReference>
<dbReference type="Proteomes" id="UP000063699">
    <property type="component" value="Chromosome"/>
</dbReference>
<feature type="transmembrane region" description="Helical" evidence="13">
    <location>
        <begin position="108"/>
        <end position="128"/>
    </location>
</feature>
<feature type="transmembrane region" description="Helical" evidence="13">
    <location>
        <begin position="149"/>
        <end position="169"/>
    </location>
</feature>
<evidence type="ECO:0000256" key="8">
    <source>
        <dbReference type="ARBA" id="ARBA00022989"/>
    </source>
</evidence>
<feature type="transmembrane region" description="Helical" evidence="13">
    <location>
        <begin position="48"/>
        <end position="64"/>
    </location>
</feature>
<evidence type="ECO:0000256" key="3">
    <source>
        <dbReference type="ARBA" id="ARBA00022448"/>
    </source>
</evidence>
<comment type="catalytic activity">
    <reaction evidence="12">
        <text>K(+)(in) = K(+)(out)</text>
        <dbReference type="Rhea" id="RHEA:29463"/>
        <dbReference type="ChEBI" id="CHEBI:29103"/>
    </reaction>
</comment>
<dbReference type="PANTHER" id="PTHR31462">
    <property type="entry name" value="ENDOSOMAL/LYSOSOMAL POTASSIUM CHANNEL TMEM175"/>
    <property type="match status" value="1"/>
</dbReference>
<gene>
    <name evidence="14" type="ORF">AOZ06_19690</name>
</gene>
<dbReference type="InterPro" id="IPR010617">
    <property type="entry name" value="TMEM175-like"/>
</dbReference>
<feature type="transmembrane region" description="Helical" evidence="13">
    <location>
        <begin position="7"/>
        <end position="28"/>
    </location>
</feature>
<name>A0A0N9I2Y2_9PSEU</name>
<evidence type="ECO:0000256" key="13">
    <source>
        <dbReference type="SAM" id="Phobius"/>
    </source>
</evidence>
<dbReference type="STRING" id="860235.AOZ06_19690"/>
<keyword evidence="3" id="KW-0813">Transport</keyword>
<reference evidence="14 15" key="1">
    <citation type="submission" date="2015-07" db="EMBL/GenBank/DDBJ databases">
        <title>Genome sequencing of Kibdelosporangium phytohabitans.</title>
        <authorList>
            <person name="Qin S."/>
            <person name="Xing K."/>
        </authorList>
    </citation>
    <scope>NUCLEOTIDE SEQUENCE [LARGE SCALE GENOMIC DNA]</scope>
    <source>
        <strain evidence="14 15">KLBMP1111</strain>
    </source>
</reference>
<evidence type="ECO:0000256" key="6">
    <source>
        <dbReference type="ARBA" id="ARBA00022826"/>
    </source>
</evidence>
<evidence type="ECO:0000256" key="4">
    <source>
        <dbReference type="ARBA" id="ARBA00022538"/>
    </source>
</evidence>
<dbReference type="OrthoDB" id="7626281at2"/>
<feature type="transmembrane region" description="Helical" evidence="13">
    <location>
        <begin position="76"/>
        <end position="96"/>
    </location>
</feature>
<keyword evidence="11" id="KW-0407">Ion channel</keyword>
<dbReference type="KEGG" id="kphy:AOZ06_19690"/>
<keyword evidence="15" id="KW-1185">Reference proteome</keyword>
<dbReference type="PANTHER" id="PTHR31462:SF5">
    <property type="entry name" value="ENDOSOMAL_LYSOSOMAL PROTON CHANNEL TMEM175"/>
    <property type="match status" value="1"/>
</dbReference>
<accession>A0A0N9I2Y2</accession>
<evidence type="ECO:0000313" key="14">
    <source>
        <dbReference type="EMBL" id="ALG08838.1"/>
    </source>
</evidence>